<protein>
    <recommendedName>
        <fullName evidence="1">DUF362 domain-containing protein</fullName>
    </recommendedName>
</protein>
<sequence length="385" mass="42248">MLKHHVTVTQGKDPYNTTQKALELLDPPDLKGKRVLLKPNASRLLPYTSGANTNPRVVEAVIDYCRDLGAREVAIGESPITGVKVTEVYEKTGIASMAAKKGVPLLDFDAEPYQIINIPRGKVVNRIKVTWHWADFDFIISIPVMKTHMHTKVTLSVKNMKGMLWRRQKVAFHQIHAPKTITGGAKELDMAISDMSTILYPDMAVIDGTIGMQGLGPGAGEPKGAGLVVAGHEALAADWIACRLMDIEPSEVPHLSFSAKDRGIDCGEIKCLPDDYLKFKTPFAKPPEKISFRYPGVKVHDKDSCSACQNTLYLFLERYHHKLGLNLDTDPTLHLALGKGVANLPKGTIYLGNCCCYMPEAENGIPISGCPPVASQIWDKLKPNS</sequence>
<dbReference type="InParanoid" id="A0A0D2J6N1"/>
<proteinExistence type="predicted"/>
<comment type="caution">
    <text evidence="2">The sequence shown here is derived from an EMBL/GenBank/DDBJ whole genome shotgun (WGS) entry which is preliminary data.</text>
</comment>
<evidence type="ECO:0000313" key="3">
    <source>
        <dbReference type="Proteomes" id="UP000032233"/>
    </source>
</evidence>
<evidence type="ECO:0000259" key="1">
    <source>
        <dbReference type="Pfam" id="PF04015"/>
    </source>
</evidence>
<dbReference type="EMBL" id="AZAC01000014">
    <property type="protein sequence ID" value="KIX13824.1"/>
    <property type="molecule type" value="Genomic_DNA"/>
</dbReference>
<dbReference type="STRING" id="1429043.X474_11005"/>
<dbReference type="AlphaFoldDB" id="A0A0D2J6N1"/>
<dbReference type="InterPro" id="IPR007160">
    <property type="entry name" value="DUF362"/>
</dbReference>
<dbReference type="Proteomes" id="UP000032233">
    <property type="component" value="Unassembled WGS sequence"/>
</dbReference>
<feature type="domain" description="DUF362" evidence="1">
    <location>
        <begin position="35"/>
        <end position="243"/>
    </location>
</feature>
<gene>
    <name evidence="2" type="ORF">X474_11005</name>
</gene>
<dbReference type="Pfam" id="PF04015">
    <property type="entry name" value="DUF362"/>
    <property type="match status" value="1"/>
</dbReference>
<reference evidence="2 3" key="1">
    <citation type="submission" date="2013-11" db="EMBL/GenBank/DDBJ databases">
        <title>Metagenomic analysis of a methanogenic consortium involved in long chain n-alkane degradation.</title>
        <authorList>
            <person name="Davidova I.A."/>
            <person name="Callaghan A.V."/>
            <person name="Wawrik B."/>
            <person name="Pruitt S."/>
            <person name="Marks C."/>
            <person name="Duncan K.E."/>
            <person name="Suflita J.M."/>
        </authorList>
    </citation>
    <scope>NUCLEOTIDE SEQUENCE [LARGE SCALE GENOMIC DNA]</scope>
    <source>
        <strain evidence="2 3">SPR</strain>
    </source>
</reference>
<keyword evidence="3" id="KW-1185">Reference proteome</keyword>
<dbReference type="OrthoDB" id="5413829at2"/>
<name>A0A0D2J6N1_9BACT</name>
<evidence type="ECO:0000313" key="2">
    <source>
        <dbReference type="EMBL" id="KIX13824.1"/>
    </source>
</evidence>
<organism evidence="2 3">
    <name type="scientific">Dethiosulfatarculus sandiegensis</name>
    <dbReference type="NCBI Taxonomy" id="1429043"/>
    <lineage>
        <taxon>Bacteria</taxon>
        <taxon>Pseudomonadati</taxon>
        <taxon>Thermodesulfobacteriota</taxon>
        <taxon>Desulfarculia</taxon>
        <taxon>Desulfarculales</taxon>
        <taxon>Desulfarculaceae</taxon>
        <taxon>Dethiosulfatarculus</taxon>
    </lineage>
</organism>
<dbReference type="RefSeq" id="WP_044348600.1">
    <property type="nucleotide sequence ID" value="NZ_AZAC01000014.1"/>
</dbReference>
<accession>A0A0D2J6N1</accession>